<feature type="signal peptide" evidence="1">
    <location>
        <begin position="1"/>
        <end position="25"/>
    </location>
</feature>
<feature type="chain" id="PRO_5015436373" description="DUF2884 domain-containing protein" evidence="1">
    <location>
        <begin position="26"/>
        <end position="266"/>
    </location>
</feature>
<evidence type="ECO:0000313" key="3">
    <source>
        <dbReference type="Proteomes" id="UP000238949"/>
    </source>
</evidence>
<keyword evidence="1" id="KW-0732">Signal</keyword>
<sequence>MKSVSHFLLCIMCLLPAGFSAPAAAHYSCDVDLNYGVVVNDDQLRVLKEYLTLYQINHKQQLFVAGEWLTLDDSQAMLVTDYAKGLHSVVPQVTLLATTGIDLATDTVQQMFLSLLGSDHDSYEKLNTAMDKMKTRVRKKFRYARSHYYLGPSSSEGLDELAEADLMVPLSQTLTTSVGSILTTLGAMDSDKLAVDRTEMAVINQRIAHYAATSDGDGPPVDTTLPQKARWYCDYFKKLDALEKQMQTTIPQLAGIDLIRQTSHKD</sequence>
<evidence type="ECO:0008006" key="4">
    <source>
        <dbReference type="Google" id="ProtNLM"/>
    </source>
</evidence>
<dbReference type="InterPro" id="IPR021307">
    <property type="entry name" value="DUF2884"/>
</dbReference>
<keyword evidence="3" id="KW-1185">Reference proteome</keyword>
<gene>
    <name evidence="2" type="ORF">C6Y40_22860</name>
</gene>
<evidence type="ECO:0000313" key="2">
    <source>
        <dbReference type="EMBL" id="PRO71242.1"/>
    </source>
</evidence>
<comment type="caution">
    <text evidence="2">The sequence shown here is derived from an EMBL/GenBank/DDBJ whole genome shotgun (WGS) entry which is preliminary data.</text>
</comment>
<dbReference type="OrthoDB" id="5760736at2"/>
<dbReference type="Pfam" id="PF11101">
    <property type="entry name" value="DUF2884"/>
    <property type="match status" value="1"/>
</dbReference>
<dbReference type="Proteomes" id="UP000238949">
    <property type="component" value="Unassembled WGS sequence"/>
</dbReference>
<dbReference type="EMBL" id="PVNP01000211">
    <property type="protein sequence ID" value="PRO71242.1"/>
    <property type="molecule type" value="Genomic_DNA"/>
</dbReference>
<reference evidence="3" key="1">
    <citation type="journal article" date="2020" name="Int. J. Syst. Evol. Microbiol.">
        <title>Alteromonas alba sp. nov., a marine bacterium isolated from the seawater of the West Pacific Ocean.</title>
        <authorList>
            <person name="Sun C."/>
            <person name="Wu Y.-H."/>
            <person name="Xamxidin M."/>
            <person name="Cheng H."/>
            <person name="Xu X.-W."/>
        </authorList>
    </citation>
    <scope>NUCLEOTIDE SEQUENCE [LARGE SCALE GENOMIC DNA]</scope>
    <source>
        <strain evidence="3">190</strain>
    </source>
</reference>
<dbReference type="AlphaFoldDB" id="A0A2S9V457"/>
<name>A0A2S9V457_9ALTE</name>
<evidence type="ECO:0000256" key="1">
    <source>
        <dbReference type="SAM" id="SignalP"/>
    </source>
</evidence>
<protein>
    <recommendedName>
        <fullName evidence="4">DUF2884 domain-containing protein</fullName>
    </recommendedName>
</protein>
<proteinExistence type="predicted"/>
<accession>A0A2S9V457</accession>
<organism evidence="2 3">
    <name type="scientific">Alteromonas alba</name>
    <dbReference type="NCBI Taxonomy" id="2079529"/>
    <lineage>
        <taxon>Bacteria</taxon>
        <taxon>Pseudomonadati</taxon>
        <taxon>Pseudomonadota</taxon>
        <taxon>Gammaproteobacteria</taxon>
        <taxon>Alteromonadales</taxon>
        <taxon>Alteromonadaceae</taxon>
        <taxon>Alteromonas/Salinimonas group</taxon>
        <taxon>Alteromonas</taxon>
    </lineage>
</organism>
<dbReference type="RefSeq" id="WP_105936696.1">
    <property type="nucleotide sequence ID" value="NZ_PVNP01000211.1"/>
</dbReference>